<dbReference type="SUPFAM" id="SSF47240">
    <property type="entry name" value="Ferritin-like"/>
    <property type="match status" value="1"/>
</dbReference>
<organism evidence="1 2">
    <name type="scientific">Micromonospora rubida</name>
    <dbReference type="NCBI Taxonomy" id="2697657"/>
    <lineage>
        <taxon>Bacteria</taxon>
        <taxon>Bacillati</taxon>
        <taxon>Actinomycetota</taxon>
        <taxon>Actinomycetes</taxon>
        <taxon>Micromonosporales</taxon>
        <taxon>Micromonosporaceae</taxon>
        <taxon>Micromonospora</taxon>
    </lineage>
</organism>
<dbReference type="RefSeq" id="WP_396685377.1">
    <property type="nucleotide sequence ID" value="NZ_JBIRPU010000036.1"/>
</dbReference>
<evidence type="ECO:0000313" key="1">
    <source>
        <dbReference type="EMBL" id="MFI0796865.1"/>
    </source>
</evidence>
<reference evidence="1 2" key="1">
    <citation type="submission" date="2024-10" db="EMBL/GenBank/DDBJ databases">
        <title>The Natural Products Discovery Center: Release of the First 8490 Sequenced Strains for Exploring Actinobacteria Biosynthetic Diversity.</title>
        <authorList>
            <person name="Kalkreuter E."/>
            <person name="Kautsar S.A."/>
            <person name="Yang D."/>
            <person name="Bader C.D."/>
            <person name="Teijaro C.N."/>
            <person name="Fluegel L."/>
            <person name="Davis C.M."/>
            <person name="Simpson J.R."/>
            <person name="Lauterbach L."/>
            <person name="Steele A.D."/>
            <person name="Gui C."/>
            <person name="Meng S."/>
            <person name="Li G."/>
            <person name="Viehrig K."/>
            <person name="Ye F."/>
            <person name="Su P."/>
            <person name="Kiefer A.F."/>
            <person name="Nichols A."/>
            <person name="Cepeda A.J."/>
            <person name="Yan W."/>
            <person name="Fan B."/>
            <person name="Jiang Y."/>
            <person name="Adhikari A."/>
            <person name="Zheng C.-J."/>
            <person name="Schuster L."/>
            <person name="Cowan T.M."/>
            <person name="Smanski M.J."/>
            <person name="Chevrette M.G."/>
            <person name="De Carvalho L.P.S."/>
            <person name="Shen B."/>
        </authorList>
    </citation>
    <scope>NUCLEOTIDE SEQUENCE [LARGE SCALE GENOMIC DNA]</scope>
    <source>
        <strain evidence="1 2">NPDC021253</strain>
    </source>
</reference>
<dbReference type="Gene3D" id="1.10.620.20">
    <property type="entry name" value="Ribonucleotide Reductase, subunit A"/>
    <property type="match status" value="1"/>
</dbReference>
<proteinExistence type="predicted"/>
<evidence type="ECO:0000313" key="2">
    <source>
        <dbReference type="Proteomes" id="UP001611075"/>
    </source>
</evidence>
<sequence length="324" mass="35873">MTTMQTRRRAGEYPDIVEYRSSFKNWESRASVRVKPRRIVAEDDGFQFYFPPELVPAVQHPLVVERGPGATRSLLLSRLLQYLQFTTDLEAAAVIPVTLDISMGRSGLSLPGAMRRDAFKITTDEAWHAQFSDDMMTQIADRAGTQVRLPGQPQFLGRLARVHDEVDADLRGCTPLAFAIVSETLISAILSDLPRDTRLPGAVRELIADHAEDEGKHHAYFRTVLRAFWPALTACERRRLGPWFAELIQTFLEPDYRGLSYALFEIGLDDAQVAQVLAESYPDSDVRAGIAGAARATVGYLTEVGALAEPAAHDAFVMAGLIDA</sequence>
<dbReference type="Pfam" id="PF11583">
    <property type="entry name" value="AurF"/>
    <property type="match status" value="1"/>
</dbReference>
<dbReference type="InterPro" id="IPR009078">
    <property type="entry name" value="Ferritin-like_SF"/>
</dbReference>
<dbReference type="InterPro" id="IPR012348">
    <property type="entry name" value="RNR-like"/>
</dbReference>
<dbReference type="EMBL" id="JBIRPU010000036">
    <property type="protein sequence ID" value="MFI0796865.1"/>
    <property type="molecule type" value="Genomic_DNA"/>
</dbReference>
<keyword evidence="2" id="KW-1185">Reference proteome</keyword>
<name>A0ABW7ST22_9ACTN</name>
<dbReference type="InterPro" id="IPR025859">
    <property type="entry name" value="AurF/CmlI"/>
</dbReference>
<accession>A0ABW7ST22</accession>
<gene>
    <name evidence="1" type="ORF">ACH4OY_29885</name>
</gene>
<comment type="caution">
    <text evidence="1">The sequence shown here is derived from an EMBL/GenBank/DDBJ whole genome shotgun (WGS) entry which is preliminary data.</text>
</comment>
<dbReference type="Proteomes" id="UP001611075">
    <property type="component" value="Unassembled WGS sequence"/>
</dbReference>
<protein>
    <submittedName>
        <fullName evidence="1">Diiron oxygenase</fullName>
    </submittedName>
</protein>